<comment type="function">
    <text evidence="7 8">Binds directly to 23S ribosomal RNA and is necessary for the in vitro assembly process of the 50S ribosomal subunit. It is not involved in the protein synthesizing functions of that subunit.</text>
</comment>
<dbReference type="PROSITE" id="PS00937">
    <property type="entry name" value="RIBOSOMAL_L20"/>
    <property type="match status" value="1"/>
</dbReference>
<dbReference type="NCBIfam" id="TIGR01032">
    <property type="entry name" value="rplT_bact"/>
    <property type="match status" value="1"/>
</dbReference>
<accession>A0A4D6YCJ6</accession>
<evidence type="ECO:0000313" key="9">
    <source>
        <dbReference type="EMBL" id="QCI25893.1"/>
    </source>
</evidence>
<evidence type="ECO:0000256" key="5">
    <source>
        <dbReference type="ARBA" id="ARBA00023274"/>
    </source>
</evidence>
<gene>
    <name evidence="7" type="primary">rplT</name>
    <name evidence="9" type="ORF">D9V78_00455</name>
</gene>
<sequence length="118" mass="13890">MARVKRGVTARVKHKKILQQASGYYGARSRVYRVAKQAVIKAGQYAYRDRKQKKRQFRKLWITRINAATRIHQMSYSNFMFGLKKIGMIINRKILSNIAMLDNNTFSFLIQNIKNHVK</sequence>
<keyword evidence="2 7" id="KW-0699">rRNA-binding</keyword>
<keyword evidence="3 7" id="KW-0694">RNA-binding</keyword>
<dbReference type="GO" id="GO:0005840">
    <property type="term" value="C:ribosome"/>
    <property type="evidence" value="ECO:0007669"/>
    <property type="project" value="UniProtKB-KW"/>
</dbReference>
<dbReference type="SUPFAM" id="SSF74731">
    <property type="entry name" value="Ribosomal protein L20"/>
    <property type="match status" value="1"/>
</dbReference>
<dbReference type="EMBL" id="CP032999">
    <property type="protein sequence ID" value="QCI25893.1"/>
    <property type="molecule type" value="Genomic_DNA"/>
</dbReference>
<dbReference type="OrthoDB" id="9808966at2"/>
<evidence type="ECO:0000313" key="10">
    <source>
        <dbReference type="Proteomes" id="UP000298685"/>
    </source>
</evidence>
<dbReference type="PRINTS" id="PR00062">
    <property type="entry name" value="RIBOSOMALL20"/>
</dbReference>
<proteinExistence type="inferred from homology"/>
<dbReference type="FunFam" id="1.10.1900.20:FF:000001">
    <property type="entry name" value="50S ribosomal protein L20"/>
    <property type="match status" value="1"/>
</dbReference>
<dbReference type="InterPro" id="IPR035566">
    <property type="entry name" value="Ribosomal_protein_bL20_C"/>
</dbReference>
<dbReference type="Proteomes" id="UP000298685">
    <property type="component" value="Chromosome"/>
</dbReference>
<dbReference type="HAMAP" id="MF_00382">
    <property type="entry name" value="Ribosomal_bL20"/>
    <property type="match status" value="1"/>
</dbReference>
<evidence type="ECO:0000256" key="3">
    <source>
        <dbReference type="ARBA" id="ARBA00022884"/>
    </source>
</evidence>
<evidence type="ECO:0000256" key="2">
    <source>
        <dbReference type="ARBA" id="ARBA00022730"/>
    </source>
</evidence>
<dbReference type="Pfam" id="PF00453">
    <property type="entry name" value="Ribosomal_L20"/>
    <property type="match status" value="1"/>
</dbReference>
<comment type="similarity">
    <text evidence="1 7 8">Belongs to the bacterial ribosomal protein bL20 family.</text>
</comment>
<dbReference type="GO" id="GO:0000027">
    <property type="term" value="P:ribosomal large subunit assembly"/>
    <property type="evidence" value="ECO:0007669"/>
    <property type="project" value="UniProtKB-UniRule"/>
</dbReference>
<protein>
    <recommendedName>
        <fullName evidence="6 7">Large ribosomal subunit protein bL20</fullName>
    </recommendedName>
</protein>
<dbReference type="AlphaFoldDB" id="A0A4D6YCJ6"/>
<dbReference type="GO" id="GO:0019843">
    <property type="term" value="F:rRNA binding"/>
    <property type="evidence" value="ECO:0007669"/>
    <property type="project" value="UniProtKB-UniRule"/>
</dbReference>
<dbReference type="RefSeq" id="WP_158350350.1">
    <property type="nucleotide sequence ID" value="NZ_CP032999.1"/>
</dbReference>
<evidence type="ECO:0000256" key="7">
    <source>
        <dbReference type="HAMAP-Rule" id="MF_00382"/>
    </source>
</evidence>
<name>A0A4D6YCJ6_9GAMM</name>
<dbReference type="InterPro" id="IPR005813">
    <property type="entry name" value="Ribosomal_bL20"/>
</dbReference>
<keyword evidence="5 7" id="KW-0687">Ribonucleoprotein</keyword>
<dbReference type="Gene3D" id="6.10.160.10">
    <property type="match status" value="1"/>
</dbReference>
<evidence type="ECO:0000256" key="8">
    <source>
        <dbReference type="RuleBase" id="RU000560"/>
    </source>
</evidence>
<dbReference type="InterPro" id="IPR049946">
    <property type="entry name" value="RIBOSOMAL_L20_CS"/>
</dbReference>
<dbReference type="GO" id="GO:1990904">
    <property type="term" value="C:ribonucleoprotein complex"/>
    <property type="evidence" value="ECO:0007669"/>
    <property type="project" value="UniProtKB-KW"/>
</dbReference>
<reference evidence="9 10" key="1">
    <citation type="submission" date="2018-10" db="EMBL/GenBank/DDBJ databases">
        <title>Comparative functional genomics of the obligate endosymbiont Buchnera aphidicola.</title>
        <authorList>
            <person name="Chong R.A."/>
        </authorList>
    </citation>
    <scope>NUCLEOTIDE SEQUENCE [LARGE SCALE GENOMIC DNA]</scope>
    <source>
        <strain evidence="9 10">Ska</strain>
    </source>
</reference>
<dbReference type="Gene3D" id="1.10.1900.20">
    <property type="entry name" value="Ribosomal protein L20"/>
    <property type="match status" value="1"/>
</dbReference>
<keyword evidence="4 7" id="KW-0689">Ribosomal protein</keyword>
<evidence type="ECO:0000256" key="6">
    <source>
        <dbReference type="ARBA" id="ARBA00035172"/>
    </source>
</evidence>
<organism evidence="9 10">
    <name type="scientific">Buchnera aphidicola</name>
    <name type="common">Sarucallis kahawaluokalani</name>
    <dbReference type="NCBI Taxonomy" id="1241878"/>
    <lineage>
        <taxon>Bacteria</taxon>
        <taxon>Pseudomonadati</taxon>
        <taxon>Pseudomonadota</taxon>
        <taxon>Gammaproteobacteria</taxon>
        <taxon>Enterobacterales</taxon>
        <taxon>Erwiniaceae</taxon>
        <taxon>Buchnera</taxon>
    </lineage>
</organism>
<evidence type="ECO:0000256" key="1">
    <source>
        <dbReference type="ARBA" id="ARBA00007698"/>
    </source>
</evidence>
<evidence type="ECO:0000256" key="4">
    <source>
        <dbReference type="ARBA" id="ARBA00022980"/>
    </source>
</evidence>
<dbReference type="PANTHER" id="PTHR10986">
    <property type="entry name" value="39S RIBOSOMAL PROTEIN L20"/>
    <property type="match status" value="1"/>
</dbReference>
<dbReference type="GO" id="GO:0003735">
    <property type="term" value="F:structural constituent of ribosome"/>
    <property type="evidence" value="ECO:0007669"/>
    <property type="project" value="InterPro"/>
</dbReference>
<dbReference type="CDD" id="cd07026">
    <property type="entry name" value="Ribosomal_L20"/>
    <property type="match status" value="1"/>
</dbReference>
<dbReference type="GO" id="GO:0006412">
    <property type="term" value="P:translation"/>
    <property type="evidence" value="ECO:0007669"/>
    <property type="project" value="InterPro"/>
</dbReference>